<comment type="caution">
    <text evidence="1">The sequence shown here is derived from an EMBL/GenBank/DDBJ whole genome shotgun (WGS) entry which is preliminary data.</text>
</comment>
<accession>A0AAI9NZZ0</accession>
<dbReference type="AlphaFoldDB" id="A0AAI9NZZ0"/>
<proteinExistence type="predicted"/>
<gene>
    <name evidence="1" type="ORF">COEU31_28550</name>
</gene>
<evidence type="ECO:0000313" key="2">
    <source>
        <dbReference type="Proteomes" id="UP000660047"/>
    </source>
</evidence>
<evidence type="ECO:0000313" key="1">
    <source>
        <dbReference type="EMBL" id="GFO95809.1"/>
    </source>
</evidence>
<sequence length="39" mass="4429">MKIKKVNSDAIKLYETNMVKLKTAGNTREVQFMAGNNNQ</sequence>
<reference evidence="1" key="1">
    <citation type="submission" date="2020-06" db="EMBL/GenBank/DDBJ databases">
        <title>Characterization of fructooligosaccharide metabolism and fructooligosaccharide-degrading enzymes in human commensal butyrate producers.</title>
        <authorList>
            <person name="Tanno H."/>
            <person name="Fujii T."/>
            <person name="Hirano K."/>
            <person name="Maeno S."/>
            <person name="Tonozuka T."/>
            <person name="Sakamoto M."/>
            <person name="Ohkuma M."/>
            <person name="Tochio T."/>
            <person name="Endo A."/>
        </authorList>
    </citation>
    <scope>NUCLEOTIDE SEQUENCE</scope>
    <source>
        <strain evidence="1">JCM 31265</strain>
    </source>
</reference>
<dbReference type="Proteomes" id="UP000660047">
    <property type="component" value="Unassembled WGS sequence"/>
</dbReference>
<organism evidence="1 2">
    <name type="scientific">Coprococcus eutactus</name>
    <dbReference type="NCBI Taxonomy" id="33043"/>
    <lineage>
        <taxon>Bacteria</taxon>
        <taxon>Bacillati</taxon>
        <taxon>Bacillota</taxon>
        <taxon>Clostridia</taxon>
        <taxon>Lachnospirales</taxon>
        <taxon>Lachnospiraceae</taxon>
        <taxon>Coprococcus</taxon>
    </lineage>
</organism>
<name>A0AAI9NZZ0_9FIRM</name>
<dbReference type="EMBL" id="BLYL01000042">
    <property type="protein sequence ID" value="GFO95809.1"/>
    <property type="molecule type" value="Genomic_DNA"/>
</dbReference>
<protein>
    <submittedName>
        <fullName evidence="1">Uncharacterized protein</fullName>
    </submittedName>
</protein>